<evidence type="ECO:0000256" key="7">
    <source>
        <dbReference type="SAM" id="MobiDB-lite"/>
    </source>
</evidence>
<dbReference type="Proteomes" id="UP001438707">
    <property type="component" value="Unassembled WGS sequence"/>
</dbReference>
<evidence type="ECO:0000256" key="2">
    <source>
        <dbReference type="ARBA" id="ARBA00022679"/>
    </source>
</evidence>
<evidence type="ECO:0000313" key="12">
    <source>
        <dbReference type="Proteomes" id="UP001438707"/>
    </source>
</evidence>
<evidence type="ECO:0000256" key="6">
    <source>
        <dbReference type="PROSITE-ProRule" id="PRU10141"/>
    </source>
</evidence>
<feature type="domain" description="Protein kinase" evidence="10">
    <location>
        <begin position="956"/>
        <end position="1200"/>
    </location>
</feature>
<feature type="binding site" evidence="6">
    <location>
        <position position="984"/>
    </location>
    <ligand>
        <name>ATP</name>
        <dbReference type="ChEBI" id="CHEBI:30616"/>
    </ligand>
</feature>
<dbReference type="PROSITE" id="PS00107">
    <property type="entry name" value="PROTEIN_KINASE_ATP"/>
    <property type="match status" value="1"/>
</dbReference>
<dbReference type="InterPro" id="IPR008271">
    <property type="entry name" value="Ser/Thr_kinase_AS"/>
</dbReference>
<evidence type="ECO:0000259" key="10">
    <source>
        <dbReference type="PROSITE" id="PS50011"/>
    </source>
</evidence>
<proteinExistence type="predicted"/>
<dbReference type="InterPro" id="IPR011009">
    <property type="entry name" value="Kinase-like_dom_sf"/>
</dbReference>
<keyword evidence="4" id="KW-0418">Kinase</keyword>
<dbReference type="GO" id="GO:0005524">
    <property type="term" value="F:ATP binding"/>
    <property type="evidence" value="ECO:0007669"/>
    <property type="project" value="UniProtKB-UniRule"/>
</dbReference>
<evidence type="ECO:0000256" key="8">
    <source>
        <dbReference type="SAM" id="Phobius"/>
    </source>
</evidence>
<keyword evidence="5 6" id="KW-0067">ATP-binding</keyword>
<accession>A0AAW1SAN8</accession>
<evidence type="ECO:0000256" key="1">
    <source>
        <dbReference type="ARBA" id="ARBA00022527"/>
    </source>
</evidence>
<reference evidence="11 12" key="1">
    <citation type="journal article" date="2024" name="Nat. Commun.">
        <title>Phylogenomics reveals the evolutionary origins of lichenization in chlorophyte algae.</title>
        <authorList>
            <person name="Puginier C."/>
            <person name="Libourel C."/>
            <person name="Otte J."/>
            <person name="Skaloud P."/>
            <person name="Haon M."/>
            <person name="Grisel S."/>
            <person name="Petersen M."/>
            <person name="Berrin J.G."/>
            <person name="Delaux P.M."/>
            <person name="Dal Grande F."/>
            <person name="Keller J."/>
        </authorList>
    </citation>
    <scope>NUCLEOTIDE SEQUENCE [LARGE SCALE GENOMIC DNA]</scope>
    <source>
        <strain evidence="11 12">SAG 2145</strain>
    </source>
</reference>
<dbReference type="GO" id="GO:0004674">
    <property type="term" value="F:protein serine/threonine kinase activity"/>
    <property type="evidence" value="ECO:0007669"/>
    <property type="project" value="UniProtKB-KW"/>
</dbReference>
<keyword evidence="9" id="KW-0732">Signal</keyword>
<feature type="chain" id="PRO_5043968402" description="Protein kinase domain-containing protein" evidence="9">
    <location>
        <begin position="21"/>
        <end position="1204"/>
    </location>
</feature>
<protein>
    <recommendedName>
        <fullName evidence="10">Protein kinase domain-containing protein</fullName>
    </recommendedName>
</protein>
<dbReference type="SMART" id="SM00220">
    <property type="entry name" value="S_TKc"/>
    <property type="match status" value="1"/>
</dbReference>
<dbReference type="EMBL" id="JALJOS010000002">
    <property type="protein sequence ID" value="KAK9842989.1"/>
    <property type="molecule type" value="Genomic_DNA"/>
</dbReference>
<keyword evidence="2" id="KW-0808">Transferase</keyword>
<organism evidence="11 12">
    <name type="scientific">Apatococcus lobatus</name>
    <dbReference type="NCBI Taxonomy" id="904363"/>
    <lineage>
        <taxon>Eukaryota</taxon>
        <taxon>Viridiplantae</taxon>
        <taxon>Chlorophyta</taxon>
        <taxon>core chlorophytes</taxon>
        <taxon>Trebouxiophyceae</taxon>
        <taxon>Chlorellales</taxon>
        <taxon>Chlorellaceae</taxon>
        <taxon>Apatococcus</taxon>
    </lineage>
</organism>
<evidence type="ECO:0000256" key="9">
    <source>
        <dbReference type="SAM" id="SignalP"/>
    </source>
</evidence>
<gene>
    <name evidence="11" type="ORF">WJX74_005356</name>
</gene>
<evidence type="ECO:0000313" key="11">
    <source>
        <dbReference type="EMBL" id="KAK9842989.1"/>
    </source>
</evidence>
<keyword evidence="8" id="KW-1133">Transmembrane helix</keyword>
<dbReference type="Gene3D" id="1.10.510.10">
    <property type="entry name" value="Transferase(Phosphotransferase) domain 1"/>
    <property type="match status" value="1"/>
</dbReference>
<dbReference type="SUPFAM" id="SSF56112">
    <property type="entry name" value="Protein kinase-like (PK-like)"/>
    <property type="match status" value="1"/>
</dbReference>
<keyword evidence="1" id="KW-0723">Serine/threonine-protein kinase</keyword>
<dbReference type="PANTHER" id="PTHR44329">
    <property type="entry name" value="SERINE/THREONINE-PROTEIN KINASE TNNI3K-RELATED"/>
    <property type="match status" value="1"/>
</dbReference>
<keyword evidence="8" id="KW-0812">Transmembrane</keyword>
<evidence type="ECO:0000256" key="5">
    <source>
        <dbReference type="ARBA" id="ARBA00022840"/>
    </source>
</evidence>
<feature type="signal peptide" evidence="9">
    <location>
        <begin position="1"/>
        <end position="20"/>
    </location>
</feature>
<keyword evidence="8" id="KW-0472">Membrane</keyword>
<dbReference type="PROSITE" id="PS00108">
    <property type="entry name" value="PROTEIN_KINASE_ST"/>
    <property type="match status" value="1"/>
</dbReference>
<name>A0AAW1SAN8_9CHLO</name>
<dbReference type="InterPro" id="IPR001245">
    <property type="entry name" value="Ser-Thr/Tyr_kinase_cat_dom"/>
</dbReference>
<keyword evidence="12" id="KW-1185">Reference proteome</keyword>
<sequence>MRRTASLLVACLSFLQELGRHHVHLAPAQIQAGAKPATDISNAADLQAAQSNVEWATAFLGEGQRTFQLAAASPPHTDFQRSIVSSSTSATVTTGRLDVNATGDFCLSMPASLNATLTAPARQGYHIAANTSALMEVISGAVCLKISFSSDSPEVALLVGELYEDRSLTPAGHVQDTASLTRASKYLICSSMNCTDSSSIAVPSAGLLGIWVQNHGSAAASAVAIYTVATNDDPGCSQERSSHVLPDSSQAAAPIRSTAERPYSKLAITSVGKWMSSLAANQPASVTVVSNTTCLVAALSVATKPGHVIDATLAFTDFSNMRSLYGEMDMKGKMGTQNYSYSTFPYIDSPNMRRRQLSQCSIGPPLSTQDGSLAGDWEIPYSVTVVPASQGQCPSDPFTLVPDNKGAAAWKSGVNVLERITGLKRDYRNSTPGDITSPGPGPALSTGSRAESVHAPDVQTTVALWRPNVTSMQTTWYLLGDSQFAVWSAPSATSFATAGTATVRSVRAIRGASQLLPGMELSYSSSPQGGLAFMQGARQVEMGFSGAACAEYRFAASVAQNHLNFTENGLSGSGMCTARGQSTSQPSASSSAAQSLEVSTHCCHIPPTAGIVHVQTYTVSGGEELRNISQGFTNTTRVKAGLAAYTNITTDATLFLVAGAQLASLLDHASHTFEYLDTCTAGAQSNYTCEISTSSLNATQVYFLLIQNPPDVTASADKLNIINILVSNPLDSHPTVFVPQPTLAPSPQLSGGHRSRDAGAITGAVVGAVVAILALLILHLVLIRRRRQIGKSIKSMQMPASPWAPPRIEGAEAMVWKRWLGCWTPRHRVSSRTHMLSPQYSDSDMTSETLWTSNPISSTTDLPPASQIPQHPQIHGRAAFADMKERLLTGLTQTCQPVNAGFGSSPLPTSAATSTVYRSAYSAQGLKKEVDDSLPPGLRNTWQIALEDLQLDLDQHGNPIKLGSGASGRVYKGNLGGFCPVAVKVVDSQDSRQQKLFVQEVATLRACHSPHIIMFLGANMQEGSTVLVMQYMPNGNLWHAIANDQNREFGWYRSGAKVALDIAAGISYLHSKRIIHLDLKTPNILLDEHNKAYVADIGLGRLLSETAEPVAYAASMFWAAPEQLQRQPCSEASDVFSFGVIMWEIFTGQQPLNRIMRPVRVPEECPQQVADLMQACQQADASKWPTITQVFQKLQNAARLGSDV</sequence>
<dbReference type="Pfam" id="PF07714">
    <property type="entry name" value="PK_Tyr_Ser-Thr"/>
    <property type="match status" value="1"/>
</dbReference>
<comment type="caution">
    <text evidence="11">The sequence shown here is derived from an EMBL/GenBank/DDBJ whole genome shotgun (WGS) entry which is preliminary data.</text>
</comment>
<dbReference type="InterPro" id="IPR017441">
    <property type="entry name" value="Protein_kinase_ATP_BS"/>
</dbReference>
<evidence type="ECO:0000256" key="4">
    <source>
        <dbReference type="ARBA" id="ARBA00022777"/>
    </source>
</evidence>
<dbReference type="InterPro" id="IPR051681">
    <property type="entry name" value="Ser/Thr_Kinases-Pseudokinases"/>
</dbReference>
<feature type="transmembrane region" description="Helical" evidence="8">
    <location>
        <begin position="758"/>
        <end position="783"/>
    </location>
</feature>
<feature type="region of interest" description="Disordered" evidence="7">
    <location>
        <begin position="427"/>
        <end position="452"/>
    </location>
</feature>
<dbReference type="AlphaFoldDB" id="A0AAW1SAN8"/>
<evidence type="ECO:0000256" key="3">
    <source>
        <dbReference type="ARBA" id="ARBA00022741"/>
    </source>
</evidence>
<dbReference type="InterPro" id="IPR000719">
    <property type="entry name" value="Prot_kinase_dom"/>
</dbReference>
<keyword evidence="3 6" id="KW-0547">Nucleotide-binding</keyword>
<dbReference type="PROSITE" id="PS50011">
    <property type="entry name" value="PROTEIN_KINASE_DOM"/>
    <property type="match status" value="1"/>
</dbReference>